<accession>A0A1T5JS19</accession>
<evidence type="ECO:0000313" key="4">
    <source>
        <dbReference type="EMBL" id="SKC54200.1"/>
    </source>
</evidence>
<dbReference type="PANTHER" id="PTHR36107:SF1">
    <property type="entry name" value="SMALL, ACID-SOLUBLE SPORE PROTEIN A"/>
    <property type="match status" value="1"/>
</dbReference>
<dbReference type="InterPro" id="IPR050847">
    <property type="entry name" value="SASP_DNA-binding"/>
</dbReference>
<sequence length="70" mass="7709">MANRPIDPNAREALKKMKMEISNELGLKGIPEGDKGNLTSRKNGSYGGDLGGTMTRKLIEMAERELMKES</sequence>
<evidence type="ECO:0000256" key="1">
    <source>
        <dbReference type="ARBA" id="ARBA00003863"/>
    </source>
</evidence>
<evidence type="ECO:0000313" key="5">
    <source>
        <dbReference type="Proteomes" id="UP000190285"/>
    </source>
</evidence>
<keyword evidence="2" id="KW-0749">Sporulation</keyword>
<evidence type="ECO:0000256" key="2">
    <source>
        <dbReference type="ARBA" id="ARBA00022969"/>
    </source>
</evidence>
<keyword evidence="5" id="KW-1185">Reference proteome</keyword>
<dbReference type="AlphaFoldDB" id="A0A1T5JS19"/>
<dbReference type="InterPro" id="IPR001448">
    <property type="entry name" value="SASP_alpha/beta-type"/>
</dbReference>
<name>A0A1T5JS19_9FIRM</name>
<dbReference type="Proteomes" id="UP000190285">
    <property type="component" value="Unassembled WGS sequence"/>
</dbReference>
<dbReference type="Pfam" id="PF00269">
    <property type="entry name" value="SASP"/>
    <property type="match status" value="1"/>
</dbReference>
<dbReference type="GO" id="GO:0003690">
    <property type="term" value="F:double-stranded DNA binding"/>
    <property type="evidence" value="ECO:0007669"/>
    <property type="project" value="InterPro"/>
</dbReference>
<dbReference type="EMBL" id="FUZT01000003">
    <property type="protein sequence ID" value="SKC54200.1"/>
    <property type="molecule type" value="Genomic_DNA"/>
</dbReference>
<dbReference type="Gene3D" id="6.10.10.80">
    <property type="entry name" value="Small, acid-soluble spore protein, alpha/beta type-like"/>
    <property type="match status" value="1"/>
</dbReference>
<organism evidence="4 5">
    <name type="scientific">Maledivibacter halophilus</name>
    <dbReference type="NCBI Taxonomy" id="36842"/>
    <lineage>
        <taxon>Bacteria</taxon>
        <taxon>Bacillati</taxon>
        <taxon>Bacillota</taxon>
        <taxon>Clostridia</taxon>
        <taxon>Peptostreptococcales</taxon>
        <taxon>Caminicellaceae</taxon>
        <taxon>Maledivibacter</taxon>
    </lineage>
</organism>
<proteinExistence type="predicted"/>
<dbReference type="GO" id="GO:0030435">
    <property type="term" value="P:sporulation resulting in formation of a cellular spore"/>
    <property type="evidence" value="ECO:0007669"/>
    <property type="project" value="UniProtKB-KW"/>
</dbReference>
<dbReference type="PANTHER" id="PTHR36107">
    <property type="entry name" value="SMALL, ACID-SOLUBLE SPORE PROTEIN A"/>
    <property type="match status" value="1"/>
</dbReference>
<comment type="function">
    <text evidence="1">SASP are bound to spore DNA. They are double-stranded DNA-binding proteins that cause DNA to change to an a-like conformation. They protect the DNA backbone from chemical and enzymatic cleavage and are thus involved in dormant spore's high resistance to UV light.</text>
</comment>
<dbReference type="STRING" id="36842.SAMN02194393_01287"/>
<gene>
    <name evidence="4" type="ORF">SAMN02194393_01287</name>
</gene>
<dbReference type="GO" id="GO:0006265">
    <property type="term" value="P:DNA topological change"/>
    <property type="evidence" value="ECO:0007669"/>
    <property type="project" value="InterPro"/>
</dbReference>
<feature type="region of interest" description="Disordered" evidence="3">
    <location>
        <begin position="25"/>
        <end position="52"/>
    </location>
</feature>
<dbReference type="RefSeq" id="WP_079490254.1">
    <property type="nucleotide sequence ID" value="NZ_FUZT01000003.1"/>
</dbReference>
<reference evidence="5" key="1">
    <citation type="submission" date="2017-02" db="EMBL/GenBank/DDBJ databases">
        <authorList>
            <person name="Varghese N."/>
            <person name="Submissions S."/>
        </authorList>
    </citation>
    <scope>NUCLEOTIDE SEQUENCE [LARGE SCALE GENOMIC DNA]</scope>
    <source>
        <strain evidence="5">M1</strain>
    </source>
</reference>
<protein>
    <submittedName>
        <fullName evidence="4">Small, acid-soluble spore protein, alpha/beta type</fullName>
    </submittedName>
</protein>
<dbReference type="InterPro" id="IPR038300">
    <property type="entry name" value="SASP_sf_alpha/beta"/>
</dbReference>
<evidence type="ECO:0000256" key="3">
    <source>
        <dbReference type="SAM" id="MobiDB-lite"/>
    </source>
</evidence>